<dbReference type="InterPro" id="IPR002491">
    <property type="entry name" value="ABC_transptr_periplasmic_BD"/>
</dbReference>
<name>A0A2Z5PET9_METMI</name>
<dbReference type="SUPFAM" id="SSF63446">
    <property type="entry name" value="Type I dockerin domain"/>
    <property type="match status" value="1"/>
</dbReference>
<dbReference type="Gene3D" id="3.40.50.1980">
    <property type="entry name" value="Nitrogenase molybdenum iron protein domain"/>
    <property type="match status" value="1"/>
</dbReference>
<dbReference type="Pfam" id="PF01497">
    <property type="entry name" value="Peripla_BP_2"/>
    <property type="match status" value="1"/>
</dbReference>
<dbReference type="PANTHER" id="PTHR30535">
    <property type="entry name" value="VITAMIN B12-BINDING PROTEIN"/>
    <property type="match status" value="1"/>
</dbReference>
<dbReference type="InterPro" id="IPR036439">
    <property type="entry name" value="Dockerin_dom_sf"/>
</dbReference>
<dbReference type="PANTHER" id="PTHR30535:SF34">
    <property type="entry name" value="MOLYBDATE-BINDING PROTEIN MOLA"/>
    <property type="match status" value="1"/>
</dbReference>
<dbReference type="RefSeq" id="WP_146778063.1">
    <property type="nucleotide sequence ID" value="NZ_AP011526.1"/>
</dbReference>
<accession>A0A2Z5PET9</accession>
<proteinExistence type="predicted"/>
<dbReference type="PROSITE" id="PS00018">
    <property type="entry name" value="EF_HAND_1"/>
    <property type="match status" value="1"/>
</dbReference>
<sequence>MKKVMALLMLAMIAFMPSISAQAIGDVNGDGSISIADVVYLFKHRNVGLDVGDLNCDNAVNVVDVVYLFKNYDTFRDPVVFSENFEMDPHWDEGYCYLVDSADNKFVLLKEGATDPEIEGATVLNVPLTNVGTVFYCPIISTADLLDNAAVYDSLKVIPTSYVKYSSELQTRYDAGEILNIGSSSTMNYDNVVASNPDIVFLADWEKHDVMEEQLTANNILSCRCFTYDEPTFMGRTEWAKFAAALWGDENSEVIDEYFQETWQKRNELLRTAATAEEYPTVVSFSWSSSKDTACVYGAQHYYSRMVNEFGGEYVFNDIPGTSSNYPDKETFYERAQNADVCIMKVYTGDEVLTAEDLLAINPDFANFESYKNGRFYTSHRDYFIQEAIDPIGYMDDYARMINPELFSNGDSGLLHHTKIEPIAG</sequence>
<dbReference type="KEGG" id="mmak:MMKA1_05260"/>
<evidence type="ECO:0000313" key="2">
    <source>
        <dbReference type="EMBL" id="BAP60643.1"/>
    </source>
</evidence>
<dbReference type="AlphaFoldDB" id="A0A2Z5PET9"/>
<dbReference type="Proteomes" id="UP000264208">
    <property type="component" value="Chromosome"/>
</dbReference>
<organism evidence="2 3">
    <name type="scientific">Methanococcus maripaludis KA1</name>
    <dbReference type="NCBI Taxonomy" id="637914"/>
    <lineage>
        <taxon>Archaea</taxon>
        <taxon>Methanobacteriati</taxon>
        <taxon>Methanobacteriota</taxon>
        <taxon>Methanomada group</taxon>
        <taxon>Methanococci</taxon>
        <taxon>Methanococcales</taxon>
        <taxon>Methanococcaceae</taxon>
        <taxon>Methanococcus</taxon>
    </lineage>
</organism>
<protein>
    <submittedName>
        <fullName evidence="2">Putative iron compound ABC transporter periplasmic binding protein</fullName>
    </submittedName>
</protein>
<dbReference type="Gene3D" id="1.10.1330.10">
    <property type="entry name" value="Dockerin domain"/>
    <property type="match status" value="1"/>
</dbReference>
<evidence type="ECO:0000313" key="3">
    <source>
        <dbReference type="Proteomes" id="UP000264208"/>
    </source>
</evidence>
<gene>
    <name evidence="2" type="ORF">MMKA1_05260</name>
</gene>
<dbReference type="GO" id="GO:0000272">
    <property type="term" value="P:polysaccharide catabolic process"/>
    <property type="evidence" value="ECO:0007669"/>
    <property type="project" value="InterPro"/>
</dbReference>
<reference evidence="2 3" key="1">
    <citation type="submission" date="2009-06" db="EMBL/GenBank/DDBJ databases">
        <title>Molecular Evidence for Microbiologically Influenced Corrosion from genome of Methanogen.</title>
        <authorList>
            <person name="Ito N."/>
            <person name="Tsurumaru H."/>
            <person name="Shimizu A."/>
            <person name="Harada T."/>
            <person name="Hosoyama A."/>
            <person name="Horikawa H."/>
            <person name="Wakai S."/>
            <person name="Sasaki K."/>
            <person name="Nishijima K."/>
            <person name="Ataku H."/>
            <person name="Yamazaki J."/>
            <person name="Mise M."/>
            <person name="Yamazaki S."/>
            <person name="Tanikawa S."/>
            <person name="Harayama S."/>
            <person name="Fujita N."/>
        </authorList>
    </citation>
    <scope>NUCLEOTIDE SEQUENCE [LARGE SCALE GENOMIC DNA]</scope>
    <source>
        <strain evidence="3">KA1 ( NBRC 102054)</strain>
    </source>
</reference>
<dbReference type="SUPFAM" id="SSF53807">
    <property type="entry name" value="Helical backbone' metal receptor"/>
    <property type="match status" value="1"/>
</dbReference>
<evidence type="ECO:0000259" key="1">
    <source>
        <dbReference type="Pfam" id="PF01497"/>
    </source>
</evidence>
<feature type="domain" description="Fe/B12 periplasmic-binding" evidence="1">
    <location>
        <begin position="165"/>
        <end position="381"/>
    </location>
</feature>
<dbReference type="InterPro" id="IPR018247">
    <property type="entry name" value="EF_Hand_1_Ca_BS"/>
</dbReference>
<dbReference type="EMBL" id="AP011526">
    <property type="protein sequence ID" value="BAP60643.1"/>
    <property type="molecule type" value="Genomic_DNA"/>
</dbReference>
<dbReference type="InterPro" id="IPR050902">
    <property type="entry name" value="ABC_Transporter_SBP"/>
</dbReference>
<dbReference type="GeneID" id="41278942"/>